<dbReference type="Pfam" id="PF01417">
    <property type="entry name" value="ENTH"/>
    <property type="match status" value="1"/>
</dbReference>
<gene>
    <name evidence="3" type="ORF">N7492_009435</name>
</gene>
<name>A0A9W9HSU8_9EURO</name>
<sequence>MAGFFRPLKYALQGHDIYRLLIHEATENDDNQPTQSDLEMIVKRSRDFSAAPWVMAEVLEDRLEDRPKKWRRTLKAMKVTEYCIREGPKDFLEWAYTCLEQLKRLRRLEYVTRDGTEVAGEVRATAKEMVPWVLAEYRALRDRIAHEGLEEELRKEDARQERLRQAARLREERSGVGIVSLDGAEPPSYSKVVALDRELQAEEARQERLRRAMQLRQEKEGSSSGVEPGGSSGHADSIEASRGNKPPNDAGN</sequence>
<dbReference type="GO" id="GO:0030276">
    <property type="term" value="F:clathrin binding"/>
    <property type="evidence" value="ECO:0007669"/>
    <property type="project" value="TreeGrafter"/>
</dbReference>
<feature type="domain" description="ENTH" evidence="2">
    <location>
        <begin position="10"/>
        <end position="143"/>
    </location>
</feature>
<dbReference type="SUPFAM" id="SSF48464">
    <property type="entry name" value="ENTH/VHS domain"/>
    <property type="match status" value="1"/>
</dbReference>
<feature type="compositionally biased region" description="Basic and acidic residues" evidence="1">
    <location>
        <begin position="204"/>
        <end position="221"/>
    </location>
</feature>
<dbReference type="Gene3D" id="1.25.40.90">
    <property type="match status" value="1"/>
</dbReference>
<evidence type="ECO:0000259" key="2">
    <source>
        <dbReference type="PROSITE" id="PS50942"/>
    </source>
</evidence>
<dbReference type="AlphaFoldDB" id="A0A9W9HSU8"/>
<keyword evidence="4" id="KW-1185">Reference proteome</keyword>
<evidence type="ECO:0000256" key="1">
    <source>
        <dbReference type="SAM" id="MobiDB-lite"/>
    </source>
</evidence>
<comment type="caution">
    <text evidence="3">The sequence shown here is derived from an EMBL/GenBank/DDBJ whole genome shotgun (WGS) entry which is preliminary data.</text>
</comment>
<dbReference type="GO" id="GO:0005543">
    <property type="term" value="F:phospholipid binding"/>
    <property type="evidence" value="ECO:0007669"/>
    <property type="project" value="TreeGrafter"/>
</dbReference>
<evidence type="ECO:0000313" key="4">
    <source>
        <dbReference type="Proteomes" id="UP001146351"/>
    </source>
</evidence>
<dbReference type="GO" id="GO:0005886">
    <property type="term" value="C:plasma membrane"/>
    <property type="evidence" value="ECO:0007669"/>
    <property type="project" value="TreeGrafter"/>
</dbReference>
<accession>A0A9W9HSU8</accession>
<evidence type="ECO:0000313" key="3">
    <source>
        <dbReference type="EMBL" id="KAJ5156632.1"/>
    </source>
</evidence>
<dbReference type="EMBL" id="JAPQKO010000006">
    <property type="protein sequence ID" value="KAJ5156632.1"/>
    <property type="molecule type" value="Genomic_DNA"/>
</dbReference>
<dbReference type="InterPro" id="IPR008942">
    <property type="entry name" value="ENTH_VHS"/>
</dbReference>
<dbReference type="PROSITE" id="PS50942">
    <property type="entry name" value="ENTH"/>
    <property type="match status" value="1"/>
</dbReference>
<dbReference type="PANTHER" id="PTHR12276">
    <property type="entry name" value="EPSIN/ENT-RELATED"/>
    <property type="match status" value="1"/>
</dbReference>
<dbReference type="Proteomes" id="UP001146351">
    <property type="component" value="Unassembled WGS sequence"/>
</dbReference>
<dbReference type="InterPro" id="IPR013809">
    <property type="entry name" value="ENTH"/>
</dbReference>
<dbReference type="PANTHER" id="PTHR12276:SF45">
    <property type="entry name" value="CLATHRIN INTERACTOR 1"/>
    <property type="match status" value="1"/>
</dbReference>
<reference evidence="3" key="1">
    <citation type="submission" date="2022-11" db="EMBL/GenBank/DDBJ databases">
        <authorList>
            <person name="Petersen C."/>
        </authorList>
    </citation>
    <scope>NUCLEOTIDE SEQUENCE</scope>
    <source>
        <strain evidence="3">IBT 21917</strain>
    </source>
</reference>
<reference evidence="3" key="2">
    <citation type="journal article" date="2023" name="IMA Fungus">
        <title>Comparative genomic study of the Penicillium genus elucidates a diverse pangenome and 15 lateral gene transfer events.</title>
        <authorList>
            <person name="Petersen C."/>
            <person name="Sorensen T."/>
            <person name="Nielsen M.R."/>
            <person name="Sondergaard T.E."/>
            <person name="Sorensen J.L."/>
            <person name="Fitzpatrick D.A."/>
            <person name="Frisvad J.C."/>
            <person name="Nielsen K.L."/>
        </authorList>
    </citation>
    <scope>NUCLEOTIDE SEQUENCE</scope>
    <source>
        <strain evidence="3">IBT 21917</strain>
    </source>
</reference>
<dbReference type="SMART" id="SM00273">
    <property type="entry name" value="ENTH"/>
    <property type="match status" value="1"/>
</dbReference>
<feature type="region of interest" description="Disordered" evidence="1">
    <location>
        <begin position="204"/>
        <end position="252"/>
    </location>
</feature>
<dbReference type="OrthoDB" id="4033880at2759"/>
<dbReference type="GO" id="GO:0005768">
    <property type="term" value="C:endosome"/>
    <property type="evidence" value="ECO:0007669"/>
    <property type="project" value="TreeGrafter"/>
</dbReference>
<dbReference type="GO" id="GO:0006897">
    <property type="term" value="P:endocytosis"/>
    <property type="evidence" value="ECO:0007669"/>
    <property type="project" value="TreeGrafter"/>
</dbReference>
<dbReference type="GO" id="GO:0030125">
    <property type="term" value="C:clathrin vesicle coat"/>
    <property type="evidence" value="ECO:0007669"/>
    <property type="project" value="TreeGrafter"/>
</dbReference>
<proteinExistence type="predicted"/>
<organism evidence="3 4">
    <name type="scientific">Penicillium capsulatum</name>
    <dbReference type="NCBI Taxonomy" id="69766"/>
    <lineage>
        <taxon>Eukaryota</taxon>
        <taxon>Fungi</taxon>
        <taxon>Dikarya</taxon>
        <taxon>Ascomycota</taxon>
        <taxon>Pezizomycotina</taxon>
        <taxon>Eurotiomycetes</taxon>
        <taxon>Eurotiomycetidae</taxon>
        <taxon>Eurotiales</taxon>
        <taxon>Aspergillaceae</taxon>
        <taxon>Penicillium</taxon>
    </lineage>
</organism>
<protein>
    <recommendedName>
        <fullName evidence="2">ENTH domain-containing protein</fullName>
    </recommendedName>
</protein>